<evidence type="ECO:0000256" key="5">
    <source>
        <dbReference type="ARBA" id="ARBA00022679"/>
    </source>
</evidence>
<dbReference type="FunFam" id="3.30.200.20:FF:000026">
    <property type="entry name" value="Tyrosine-protein kinase receptor"/>
    <property type="match status" value="1"/>
</dbReference>
<keyword evidence="9" id="KW-0732">Signal</keyword>
<dbReference type="PROSITE" id="PS50853">
    <property type="entry name" value="FN3"/>
    <property type="match status" value="1"/>
</dbReference>
<feature type="domain" description="Fibronectin type-III" evidence="26">
    <location>
        <begin position="1133"/>
        <end position="1230"/>
    </location>
</feature>
<dbReference type="SMART" id="SM00219">
    <property type="entry name" value="TyrKc"/>
    <property type="match status" value="1"/>
</dbReference>
<evidence type="ECO:0000256" key="14">
    <source>
        <dbReference type="ARBA" id="ARBA00022989"/>
    </source>
</evidence>
<feature type="transmembrane region" description="Helical" evidence="24">
    <location>
        <begin position="1236"/>
        <end position="1258"/>
    </location>
</feature>
<dbReference type="Gene3D" id="3.80.20.20">
    <property type="entry name" value="Receptor L-domain"/>
    <property type="match status" value="2"/>
</dbReference>
<evidence type="ECO:0000256" key="7">
    <source>
        <dbReference type="ARBA" id="ARBA00022692"/>
    </source>
</evidence>
<feature type="binding site" evidence="22">
    <location>
        <position position="1329"/>
    </location>
    <ligand>
        <name>ATP</name>
        <dbReference type="ChEBI" id="CHEBI:30616"/>
    </ligand>
</feature>
<dbReference type="EC" id="2.7.10.1" evidence="3"/>
<dbReference type="InterPro" id="IPR009030">
    <property type="entry name" value="Growth_fac_rcpt_cys_sf"/>
</dbReference>
<dbReference type="PRINTS" id="PR00109">
    <property type="entry name" value="TYRKINASE"/>
</dbReference>
<comment type="subcellular location">
    <subcellularLocation>
        <location evidence="2">Membrane</location>
        <topology evidence="2">Single-pass type I membrane protein</topology>
    </subcellularLocation>
</comment>
<evidence type="ECO:0000256" key="13">
    <source>
        <dbReference type="ARBA" id="ARBA00022840"/>
    </source>
</evidence>
<feature type="compositionally biased region" description="Polar residues" evidence="23">
    <location>
        <begin position="2053"/>
        <end position="2069"/>
    </location>
</feature>
<dbReference type="InterPro" id="IPR001245">
    <property type="entry name" value="Ser-Thr/Tyr_kinase_cat_dom"/>
</dbReference>
<dbReference type="GO" id="GO:0030424">
    <property type="term" value="C:axon"/>
    <property type="evidence" value="ECO:0007669"/>
    <property type="project" value="TreeGrafter"/>
</dbReference>
<keyword evidence="17" id="KW-1015">Disulfide bond</keyword>
<feature type="compositionally biased region" description="Basic and acidic residues" evidence="23">
    <location>
        <begin position="1989"/>
        <end position="1998"/>
    </location>
</feature>
<feature type="compositionally biased region" description="Low complexity" evidence="23">
    <location>
        <begin position="2033"/>
        <end position="2046"/>
    </location>
</feature>
<organism evidence="27 28">
    <name type="scientific">Drosophila busckii</name>
    <name type="common">Fruit fly</name>
    <dbReference type="NCBI Taxonomy" id="30019"/>
    <lineage>
        <taxon>Eukaryota</taxon>
        <taxon>Metazoa</taxon>
        <taxon>Ecdysozoa</taxon>
        <taxon>Arthropoda</taxon>
        <taxon>Hexapoda</taxon>
        <taxon>Insecta</taxon>
        <taxon>Pterygota</taxon>
        <taxon>Neoptera</taxon>
        <taxon>Endopterygota</taxon>
        <taxon>Diptera</taxon>
        <taxon>Brachycera</taxon>
        <taxon>Muscomorpha</taxon>
        <taxon>Ephydroidea</taxon>
        <taxon>Drosophilidae</taxon>
        <taxon>Drosophila</taxon>
    </lineage>
</organism>
<keyword evidence="14 24" id="KW-1133">Transmembrane helix</keyword>
<dbReference type="FunFam" id="1.10.510.10:FF:000528">
    <property type="entry name" value="Tyrosine-protein kinase receptor"/>
    <property type="match status" value="1"/>
</dbReference>
<dbReference type="SUPFAM" id="SSF56112">
    <property type="entry name" value="Protein kinase-like (PK-like)"/>
    <property type="match status" value="1"/>
</dbReference>
<dbReference type="InterPro" id="IPR036941">
    <property type="entry name" value="Rcpt_L-dom_sf"/>
</dbReference>
<dbReference type="Pfam" id="PF00757">
    <property type="entry name" value="Furin-like"/>
    <property type="match status" value="1"/>
</dbReference>
<evidence type="ECO:0000256" key="8">
    <source>
        <dbReference type="ARBA" id="ARBA00022723"/>
    </source>
</evidence>
<dbReference type="SUPFAM" id="SSF52058">
    <property type="entry name" value="L domain-like"/>
    <property type="match status" value="2"/>
</dbReference>
<evidence type="ECO:0000256" key="9">
    <source>
        <dbReference type="ARBA" id="ARBA00022729"/>
    </source>
</evidence>
<dbReference type="InterPro" id="IPR036116">
    <property type="entry name" value="FN3_sf"/>
</dbReference>
<feature type="region of interest" description="Disordered" evidence="23">
    <location>
        <begin position="102"/>
        <end position="129"/>
    </location>
</feature>
<protein>
    <recommendedName>
        <fullName evidence="3">receptor protein-tyrosine kinase</fullName>
        <ecNumber evidence="3">2.7.10.1</ecNumber>
    </recommendedName>
</protein>
<feature type="domain" description="Protein kinase" evidence="25">
    <location>
        <begin position="1296"/>
        <end position="1584"/>
    </location>
</feature>
<dbReference type="PROSITE" id="PS00107">
    <property type="entry name" value="PROTEIN_KINASE_ATP"/>
    <property type="match status" value="1"/>
</dbReference>
<evidence type="ECO:0000256" key="11">
    <source>
        <dbReference type="ARBA" id="ARBA00022741"/>
    </source>
</evidence>
<keyword evidence="6" id="KW-0165">Cleavage on pair of basic residues</keyword>
<evidence type="ECO:0000259" key="25">
    <source>
        <dbReference type="PROSITE" id="PS50011"/>
    </source>
</evidence>
<evidence type="ECO:0000256" key="10">
    <source>
        <dbReference type="ARBA" id="ARBA00022737"/>
    </source>
</evidence>
<dbReference type="PANTHER" id="PTHR24416:SF525">
    <property type="entry name" value="INSULIN-LIKE RECEPTOR"/>
    <property type="match status" value="1"/>
</dbReference>
<evidence type="ECO:0000256" key="12">
    <source>
        <dbReference type="ARBA" id="ARBA00022777"/>
    </source>
</evidence>
<comment type="cofactor">
    <cofactor evidence="1">
        <name>Mn(2+)</name>
        <dbReference type="ChEBI" id="CHEBI:29035"/>
    </cofactor>
</comment>
<dbReference type="Gene3D" id="2.10.220.10">
    <property type="entry name" value="Hormone Receptor, Insulin-like Growth Factor Receptor 1, Chain A, domain 2"/>
    <property type="match status" value="1"/>
</dbReference>
<dbReference type="Pfam" id="PF07714">
    <property type="entry name" value="PK_Tyr_Ser-Thr"/>
    <property type="match status" value="1"/>
</dbReference>
<keyword evidence="28" id="KW-1185">Reference proteome</keyword>
<feature type="region of interest" description="Disordered" evidence="23">
    <location>
        <begin position="1814"/>
        <end position="1868"/>
    </location>
</feature>
<dbReference type="CDD" id="cd00063">
    <property type="entry name" value="FN3"/>
    <property type="match status" value="1"/>
</dbReference>
<evidence type="ECO:0000256" key="15">
    <source>
        <dbReference type="ARBA" id="ARBA00023136"/>
    </source>
</evidence>
<dbReference type="GO" id="GO:0007399">
    <property type="term" value="P:nervous system development"/>
    <property type="evidence" value="ECO:0007669"/>
    <property type="project" value="UniProtKB-ARBA"/>
</dbReference>
<evidence type="ECO:0000259" key="26">
    <source>
        <dbReference type="PROSITE" id="PS50853"/>
    </source>
</evidence>
<evidence type="ECO:0000256" key="22">
    <source>
        <dbReference type="PROSITE-ProRule" id="PRU10141"/>
    </source>
</evidence>
<dbReference type="PROSITE" id="PS50011">
    <property type="entry name" value="PROTEIN_KINASE_DOM"/>
    <property type="match status" value="1"/>
</dbReference>
<feature type="region of interest" description="Disordered" evidence="23">
    <location>
        <begin position="1883"/>
        <end position="1909"/>
    </location>
</feature>
<evidence type="ECO:0000256" key="3">
    <source>
        <dbReference type="ARBA" id="ARBA00011902"/>
    </source>
</evidence>
<dbReference type="OMA" id="FRGYAFK"/>
<feature type="region of interest" description="Disordered" evidence="23">
    <location>
        <begin position="1960"/>
        <end position="2083"/>
    </location>
</feature>
<evidence type="ECO:0000256" key="1">
    <source>
        <dbReference type="ARBA" id="ARBA00001936"/>
    </source>
</evidence>
<dbReference type="InterPro" id="IPR006212">
    <property type="entry name" value="Furin_repeat"/>
</dbReference>
<dbReference type="SMART" id="SM00060">
    <property type="entry name" value="FN3"/>
    <property type="match status" value="2"/>
</dbReference>
<keyword evidence="7 24" id="KW-0812">Transmembrane</keyword>
<dbReference type="SMR" id="A0A0M5J4I4"/>
<evidence type="ECO:0000313" key="27">
    <source>
        <dbReference type="EMBL" id="ALC45656.1"/>
    </source>
</evidence>
<keyword evidence="20" id="KW-0464">Manganese</keyword>
<dbReference type="Pfam" id="PF01030">
    <property type="entry name" value="Recep_L_domain"/>
    <property type="match status" value="2"/>
</dbReference>
<dbReference type="STRING" id="30019.A0A0M5J4I4"/>
<dbReference type="GO" id="GO:0009653">
    <property type="term" value="P:anatomical structure morphogenesis"/>
    <property type="evidence" value="ECO:0007669"/>
    <property type="project" value="UniProtKB-ARBA"/>
</dbReference>
<sequence>MLKMDSYWFVSNGFITNSFLTYLCFLTKKQRDTETTTTTANAANDCSEVLATATTTTSGCASGNICLLCRQVLPATCCSSSSATFHVAGVANACCCQNSSSKHTNSSSSSSCSCNSNSTNDNNQKSTTTTTATSAAGNCYCNNNMKQQQRQQRDCLNILNAPYFLLLMQMLLQHALQFFNTQRRPTPRWQQHKQRHQHQQQQQQLQRIVIVCSIISLLNVAATATAAAAEPSTEEFERSLEALTRSVRSADVSQSHSNASNAIDKFASSSNSSSSHSSINFNTKPRMLPNQTPCKSIDVRNKIANMEKLANCTVIEGFLMITLINDADKLNRSYPLLTEVTGYVIVFRVQNLKSLSDIFPNLNVIRGNILFEGYALIFYSNRDMQNIGLGNLRAISNGGVRIEKNYYLCYVHTVNWRQILPANATDADIVIKYNRNKDECNQCPSETESGTCREQNDGRRYCWSSKACQTICPARCRRNCIDENTCCDENCLGSCSRATANGASNCISCRNVSMAHQGNEHCIDACPTGTFLYEQRCITAAQCENLDMIFVNTKEVKLVHNNGKCTTRCDKGFAVSSNHTCQKCDGRCERWCEGGVIDSLVQAKEYQGCTIIGNRKGLTISVKRGGSHMLEALTNGLGWVHTINTYLKVHLTYGLVSLDFFQSLRTIRGITPLEDLYALYVLENNDLDHIWAPNQSVTIGNASVFFHFNPKLCIEKINQLLPMVASKPKEFNKNEVAEDSNGNKGTCNTKWLNVTVDPDSTHFNVNINASLVHYDDERSLIGYIVSFALDPYNNVTKESIEPCDDTWTVMDPDKSTSQKILATAYTYYTLYVRTKTISMERRNYQSQMIRFKTKAAQPEMVKRLKADVKNSSSILLSWERPALVNGVLDKYQIRAELLVPENKADMGRNFCRNPEVSVQEKQVTYMMTDTEMDADAKRSDVCNCARSNKNSRHDDSELKRLTDIDFENALQNFIYVSRTKVDNFNLNISLLAVYEKSHSVSATNVTQLARSRRHLYEPSAQLSSVMTRSIRAVQENVTHSFPPVRRLKVPPANWLNKTMDAHNRHYVNFSIELGPNVTEFEFTKLRHFSIYALTVTACRKSEGPQDYAELCSDALPWKKRTRKRDNADVALNLTGNLVEGVNSTRGSVRLRWQPPTEPNGDVVSYTIFYELQEHNSYGEKRCFPVQDYKNQSEFIVANLAEGRYAFQVRANSLAGEGNLTEPIYVEVPPPSSADTIIISIVVSIVLLVLVAAAVYTLYHMRKKRHPGEFIMNTAVNPAYASLQYVPDDWEVPRERIIQLSSLGQGSFGMVYEGLLKSQGAGEDTPCAIKTVNENATDRERVNFLSEASVMKSFKTYHVVRLLGVCSRGQPALVVMELMIKGDLKSYLRAHRPDEHGEALTAYQRRIGFTNETIPQPPTYSRIYQMALEIADGMAYLSAKKFVHRDLAARNCMVADDLTVKIGDFGMTRDIYETDYYRKGTKGLLPVRWMPPESLRDGVYSSASDVFSYGVVLWEMATLASQPYQGLSNEQVLRYVIEGGIMQRPENCPELLHRLMHRCWHHRPTARPTFLEIIAYLEQLSDPLFKEVAFYYTELGAQKRDKERLERNPLELFEGDMEDATTPLRVGEYDAGYKSNMEHNASLEQPAESPIALVDDEQTNTHMPFSLHSGFIVSSTPDALSTLPTSGGSHMEDAAYVQPDADTDAERGYEPYDPSPQFVVMPHSAGAGSGKLSGEQHLLPKLKRGTNQMSNSMPEDGVGSAGTDGTGILAAASSLQPSTASAASSNASSSGRNPSMKRAVVDTFRNRGYNFLNRFNHRRSGSNASHKSNASNAPSTSSNTNLTSCPADMAMVTMGPPNLGTIESGGSGSAGSYAGTPNFYTPTASTPSGLGSGRNGGSSAMISENPNYQKMDEPALQLTTSSLNPNYEIMQPTGNANSNAAATISDNPNYVLMGESQPAPNIYTSNNPNYAAMHCSSSDEAEDNDEDDEHDLHGDEQSERMPLSRLKQQPRIRPTQQQQPPRSRSASRTRKAETPVAAVTPTVAAAAGGLPQAGHTSNILKENWLRQASTPRPPPPNGFIGREA</sequence>
<dbReference type="GO" id="GO:0051897">
    <property type="term" value="P:positive regulation of phosphatidylinositol 3-kinase/protein kinase B signal transduction"/>
    <property type="evidence" value="ECO:0007669"/>
    <property type="project" value="TreeGrafter"/>
</dbReference>
<dbReference type="GO" id="GO:0043560">
    <property type="term" value="F:insulin receptor substrate binding"/>
    <property type="evidence" value="ECO:0007669"/>
    <property type="project" value="TreeGrafter"/>
</dbReference>
<dbReference type="GO" id="GO:0030154">
    <property type="term" value="P:cell differentiation"/>
    <property type="evidence" value="ECO:0007669"/>
    <property type="project" value="UniProtKB-ARBA"/>
</dbReference>
<dbReference type="GO" id="GO:0005009">
    <property type="term" value="F:insulin receptor activity"/>
    <property type="evidence" value="ECO:0007669"/>
    <property type="project" value="TreeGrafter"/>
</dbReference>
<keyword evidence="11 22" id="KW-0547">Nucleotide-binding</keyword>
<evidence type="ECO:0000256" key="23">
    <source>
        <dbReference type="SAM" id="MobiDB-lite"/>
    </source>
</evidence>
<dbReference type="InterPro" id="IPR003961">
    <property type="entry name" value="FN3_dom"/>
</dbReference>
<dbReference type="GO" id="GO:0043410">
    <property type="term" value="P:positive regulation of MAPK cascade"/>
    <property type="evidence" value="ECO:0007669"/>
    <property type="project" value="TreeGrafter"/>
</dbReference>
<feature type="transmembrane region" description="Helical" evidence="24">
    <location>
        <begin position="6"/>
        <end position="25"/>
    </location>
</feature>
<dbReference type="InterPro" id="IPR002011">
    <property type="entry name" value="Tyr_kinase_rcpt_2_CS"/>
</dbReference>
<dbReference type="InterPro" id="IPR020635">
    <property type="entry name" value="Tyr_kinase_cat_dom"/>
</dbReference>
<dbReference type="Gene3D" id="3.30.200.20">
    <property type="entry name" value="Phosphorylase Kinase, domain 1"/>
    <property type="match status" value="1"/>
</dbReference>
<gene>
    <name evidence="27" type="ORF">Dbus_chr3Rg406</name>
</gene>
<evidence type="ECO:0000313" key="28">
    <source>
        <dbReference type="Proteomes" id="UP000494163"/>
    </source>
</evidence>
<dbReference type="GO" id="GO:0005899">
    <property type="term" value="C:insulin receptor complex"/>
    <property type="evidence" value="ECO:0007669"/>
    <property type="project" value="TreeGrafter"/>
</dbReference>
<keyword evidence="8" id="KW-0479">Metal-binding</keyword>
<dbReference type="SUPFAM" id="SSF57184">
    <property type="entry name" value="Growth factor receptor domain"/>
    <property type="match status" value="1"/>
</dbReference>
<proteinExistence type="predicted"/>
<keyword evidence="18" id="KW-0675">Receptor</keyword>
<evidence type="ECO:0000256" key="2">
    <source>
        <dbReference type="ARBA" id="ARBA00004479"/>
    </source>
</evidence>
<dbReference type="Proteomes" id="UP000494163">
    <property type="component" value="Chromosome 3R"/>
</dbReference>
<dbReference type="PROSITE" id="PS00239">
    <property type="entry name" value="RECEPTOR_TYR_KIN_II"/>
    <property type="match status" value="1"/>
</dbReference>
<evidence type="ECO:0000256" key="6">
    <source>
        <dbReference type="ARBA" id="ARBA00022685"/>
    </source>
</evidence>
<keyword evidence="4" id="KW-0597">Phosphoprotein</keyword>
<keyword evidence="10" id="KW-0677">Repeat</keyword>
<dbReference type="GO" id="GO:0005524">
    <property type="term" value="F:ATP binding"/>
    <property type="evidence" value="ECO:0007669"/>
    <property type="project" value="UniProtKB-UniRule"/>
</dbReference>
<dbReference type="SMART" id="SM00261">
    <property type="entry name" value="FU"/>
    <property type="match status" value="1"/>
</dbReference>
<comment type="catalytic activity">
    <reaction evidence="21">
        <text>L-tyrosyl-[protein] + ATP = O-phospho-L-tyrosyl-[protein] + ADP + H(+)</text>
        <dbReference type="Rhea" id="RHEA:10596"/>
        <dbReference type="Rhea" id="RHEA-COMP:10136"/>
        <dbReference type="Rhea" id="RHEA-COMP:20101"/>
        <dbReference type="ChEBI" id="CHEBI:15378"/>
        <dbReference type="ChEBI" id="CHEBI:30616"/>
        <dbReference type="ChEBI" id="CHEBI:46858"/>
        <dbReference type="ChEBI" id="CHEBI:61978"/>
        <dbReference type="ChEBI" id="CHEBI:456216"/>
        <dbReference type="EC" id="2.7.10.1"/>
    </reaction>
</comment>
<keyword evidence="15 24" id="KW-0472">Membrane</keyword>
<feature type="region of interest" description="Disordered" evidence="23">
    <location>
        <begin position="1744"/>
        <end position="1795"/>
    </location>
</feature>
<dbReference type="Gene3D" id="1.10.510.10">
    <property type="entry name" value="Transferase(Phosphotransferase) domain 1"/>
    <property type="match status" value="1"/>
</dbReference>
<dbReference type="PROSITE" id="PS00109">
    <property type="entry name" value="PROTEIN_KINASE_TYR"/>
    <property type="match status" value="1"/>
</dbReference>
<keyword evidence="19" id="KW-0325">Glycoprotein</keyword>
<dbReference type="SUPFAM" id="SSF49265">
    <property type="entry name" value="Fibronectin type III"/>
    <property type="match status" value="3"/>
</dbReference>
<keyword evidence="5" id="KW-0808">Transferase</keyword>
<dbReference type="GO" id="GO:0042593">
    <property type="term" value="P:glucose homeostasis"/>
    <property type="evidence" value="ECO:0007669"/>
    <property type="project" value="TreeGrafter"/>
</dbReference>
<keyword evidence="12" id="KW-0418">Kinase</keyword>
<evidence type="ECO:0000256" key="21">
    <source>
        <dbReference type="ARBA" id="ARBA00051243"/>
    </source>
</evidence>
<dbReference type="InterPro" id="IPR000719">
    <property type="entry name" value="Prot_kinase_dom"/>
</dbReference>
<feature type="compositionally biased region" description="Low complexity" evidence="23">
    <location>
        <begin position="1777"/>
        <end position="1789"/>
    </location>
</feature>
<dbReference type="InterPro" id="IPR013783">
    <property type="entry name" value="Ig-like_fold"/>
</dbReference>
<reference evidence="27 28" key="1">
    <citation type="submission" date="2015-08" db="EMBL/GenBank/DDBJ databases">
        <title>Ancestral chromatin configuration constrains chromatin evolution on differentiating sex chromosomes in Drosophila.</title>
        <authorList>
            <person name="Zhou Q."/>
            <person name="Bachtrog D."/>
        </authorList>
    </citation>
    <scope>NUCLEOTIDE SEQUENCE [LARGE SCALE GENOMIC DNA]</scope>
    <source>
        <tissue evidence="27">Whole larvae</tissue>
    </source>
</reference>
<dbReference type="InterPro" id="IPR008266">
    <property type="entry name" value="Tyr_kinase_AS"/>
</dbReference>
<feature type="compositionally biased region" description="Low complexity" evidence="23">
    <location>
        <begin position="2008"/>
        <end position="2025"/>
    </location>
</feature>
<accession>A0A0M5J4I4</accession>
<dbReference type="PANTHER" id="PTHR24416">
    <property type="entry name" value="TYROSINE-PROTEIN KINASE RECEPTOR"/>
    <property type="match status" value="1"/>
</dbReference>
<dbReference type="Gene3D" id="2.60.40.10">
    <property type="entry name" value="Immunoglobulins"/>
    <property type="match status" value="3"/>
</dbReference>
<dbReference type="InterPro" id="IPR050122">
    <property type="entry name" value="RTK"/>
</dbReference>
<name>A0A0M5J4I4_DROBS</name>
<evidence type="ECO:0000256" key="20">
    <source>
        <dbReference type="ARBA" id="ARBA00023211"/>
    </source>
</evidence>
<feature type="compositionally biased region" description="Low complexity" evidence="23">
    <location>
        <begin position="1820"/>
        <end position="1843"/>
    </location>
</feature>
<feature type="compositionally biased region" description="Acidic residues" evidence="23">
    <location>
        <begin position="1978"/>
        <end position="1988"/>
    </location>
</feature>
<dbReference type="EMBL" id="CP012526">
    <property type="protein sequence ID" value="ALC45656.1"/>
    <property type="molecule type" value="Genomic_DNA"/>
</dbReference>
<dbReference type="CDD" id="cd00064">
    <property type="entry name" value="FU"/>
    <property type="match status" value="1"/>
</dbReference>
<feature type="transmembrane region" description="Helical" evidence="24">
    <location>
        <begin position="155"/>
        <end position="176"/>
    </location>
</feature>
<evidence type="ECO:0000256" key="4">
    <source>
        <dbReference type="ARBA" id="ARBA00022553"/>
    </source>
</evidence>
<dbReference type="InterPro" id="IPR000494">
    <property type="entry name" value="Rcpt_L-dom"/>
</dbReference>
<evidence type="ECO:0000256" key="19">
    <source>
        <dbReference type="ARBA" id="ARBA00023180"/>
    </source>
</evidence>
<evidence type="ECO:0000256" key="16">
    <source>
        <dbReference type="ARBA" id="ARBA00023137"/>
    </source>
</evidence>
<evidence type="ECO:0000256" key="17">
    <source>
        <dbReference type="ARBA" id="ARBA00023157"/>
    </source>
</evidence>
<dbReference type="InterPro" id="IPR017441">
    <property type="entry name" value="Protein_kinase_ATP_BS"/>
</dbReference>
<dbReference type="Pfam" id="PF00041">
    <property type="entry name" value="fn3"/>
    <property type="match status" value="1"/>
</dbReference>
<keyword evidence="16" id="KW-0829">Tyrosine-protein kinase</keyword>
<keyword evidence="13 22" id="KW-0067">ATP-binding</keyword>
<evidence type="ECO:0000256" key="18">
    <source>
        <dbReference type="ARBA" id="ARBA00023170"/>
    </source>
</evidence>
<dbReference type="GO" id="GO:0046872">
    <property type="term" value="F:metal ion binding"/>
    <property type="evidence" value="ECO:0007669"/>
    <property type="project" value="UniProtKB-KW"/>
</dbReference>
<dbReference type="CDD" id="cd05032">
    <property type="entry name" value="PTKc_InsR_like"/>
    <property type="match status" value="1"/>
</dbReference>
<dbReference type="OrthoDB" id="5809444at2759"/>
<dbReference type="InterPro" id="IPR011009">
    <property type="entry name" value="Kinase-like_dom_sf"/>
</dbReference>
<evidence type="ECO:0000256" key="24">
    <source>
        <dbReference type="SAM" id="Phobius"/>
    </source>
</evidence>
<dbReference type="InterPro" id="IPR006211">
    <property type="entry name" value="Furin-like_Cys-rich_dom"/>
</dbReference>
<feature type="compositionally biased region" description="Low complexity" evidence="23">
    <location>
        <begin position="268"/>
        <end position="278"/>
    </location>
</feature>
<feature type="region of interest" description="Disordered" evidence="23">
    <location>
        <begin position="264"/>
        <end position="286"/>
    </location>
</feature>